<keyword evidence="2 4" id="KW-0853">WD repeat</keyword>
<feature type="compositionally biased region" description="Polar residues" evidence="5">
    <location>
        <begin position="664"/>
        <end position="673"/>
    </location>
</feature>
<feature type="repeat" description="WD" evidence="4">
    <location>
        <begin position="739"/>
        <end position="772"/>
    </location>
</feature>
<feature type="repeat" description="WD" evidence="4">
    <location>
        <begin position="836"/>
        <end position="871"/>
    </location>
</feature>
<feature type="compositionally biased region" description="Low complexity" evidence="5">
    <location>
        <begin position="223"/>
        <end position="262"/>
    </location>
</feature>
<dbReference type="PROSITE" id="PS50294">
    <property type="entry name" value="WD_REPEATS_REGION"/>
    <property type="match status" value="2"/>
</dbReference>
<evidence type="ECO:0000256" key="5">
    <source>
        <dbReference type="SAM" id="MobiDB-lite"/>
    </source>
</evidence>
<feature type="compositionally biased region" description="Acidic residues" evidence="5">
    <location>
        <begin position="448"/>
        <end position="462"/>
    </location>
</feature>
<name>A0A0K3CLM5_RHOTO</name>
<dbReference type="SMART" id="SM00320">
    <property type="entry name" value="WD40"/>
    <property type="match status" value="4"/>
</dbReference>
<dbReference type="OMA" id="CRIPHEG"/>
<dbReference type="InterPro" id="IPR015943">
    <property type="entry name" value="WD40/YVTN_repeat-like_dom_sf"/>
</dbReference>
<dbReference type="Gene3D" id="2.130.10.10">
    <property type="entry name" value="YVTN repeat-like/Quinoprotein amine dehydrogenase"/>
    <property type="match status" value="2"/>
</dbReference>
<dbReference type="GO" id="GO:0006364">
    <property type="term" value="P:rRNA processing"/>
    <property type="evidence" value="ECO:0007669"/>
    <property type="project" value="InterPro"/>
</dbReference>
<dbReference type="PRINTS" id="PR00320">
    <property type="entry name" value="GPROTEINBRPT"/>
</dbReference>
<keyword evidence="3" id="KW-0677">Repeat</keyword>
<sequence>MADDAGQPLSLRDRIRQLEQAANSPLQQPPASLAPSSSSSPPLRPAPSALQATRTAATASEDVRDTGDEARRTGGATRRTPSPSPPRPQFAQLRAIYNQSSAPSSSPAKGLKTESVKADPLSAAEAPVKAVEVPQAGGPSASASGAPASPVKPRPLWAHEKRKADVALAQEAEQVMADPKDARKDEEVSKESGTGPPASKKPPAPPPSRPRSIQTTETARSATLSSPASNISPSRSPSSPLRSATLSTPSPSLAPQLPPRRSSTLDAPRPPNAGSTSPALPPRPSQTTIASPAPSLPAKRPDPPPRPGWIPLRASASPASTRTSSPAPPALAGSQLSSSTRPPLPTKPASQDPLSSPLKPASPATPALPTRKSTLPSSSPSPTPSRNPATARRRYDRVFDACSEGKENGERVVAEVVREVWRRSRLEEEVLRRICDEESAAENGDASMDVEEDAAMEEDDADAATAAAAKAAKRIKAAAKGGDAANGDAEKADDDDELAAYNLDTYDEESSSAAMGAFSNIKGLTYYGDNAEDPYITLESQKNEDEELEREELEIYPTDNLIVAAKTEDDVSQLEVYVYDDREENLYVHHDLLLPAMPLCLEWLDFCPGRTSDDDKKGNFVAVGTLDPEIEIWSLDVVDGLYPDAILGPPPKDPNAPEPAAPSITDSTPSTDASGKKKKKKKPKKPKKVANPEYHVDSILSLSWNRSHRNLLASSSADKTIKLWDLARPTSSPALRSFDSLHADKVQSVMWNPKEPTVLLSGAWDGTVRVFDSRAPEAGVGTKVDSDVECLRWDPWEPASFLVSMENGCVQAFDSRMLAVAKEPSSVQRGKSLWTLAAHDSSVSSLDINPLVKGCIVTGGTDNMVKVWNVDEQAGGKRNISLVTARDLGVGKVFSASFCPDDPTTLAVAGSKANLQIWDTATNPGVRSIFGDRLRALGKDLSKTGAGVVGLADDDESDVSDDEE</sequence>
<dbReference type="InterPro" id="IPR019775">
    <property type="entry name" value="WD40_repeat_CS"/>
</dbReference>
<feature type="region of interest" description="Disordered" evidence="5">
    <location>
        <begin position="438"/>
        <end position="469"/>
    </location>
</feature>
<evidence type="ECO:0000256" key="2">
    <source>
        <dbReference type="ARBA" id="ARBA00022574"/>
    </source>
</evidence>
<accession>A0A0K3CLM5</accession>
<dbReference type="Gene3D" id="1.10.238.10">
    <property type="entry name" value="EF-hand"/>
    <property type="match status" value="1"/>
</dbReference>
<feature type="compositionally biased region" description="Basic residues" evidence="5">
    <location>
        <begin position="676"/>
        <end position="688"/>
    </location>
</feature>
<feature type="region of interest" description="Disordered" evidence="5">
    <location>
        <begin position="1"/>
        <end position="398"/>
    </location>
</feature>
<dbReference type="Proteomes" id="UP000199069">
    <property type="component" value="Unassembled WGS sequence"/>
</dbReference>
<dbReference type="GO" id="GO:0005634">
    <property type="term" value="C:nucleus"/>
    <property type="evidence" value="ECO:0007669"/>
    <property type="project" value="TreeGrafter"/>
</dbReference>
<proteinExistence type="predicted"/>
<feature type="compositionally biased region" description="Low complexity" evidence="5">
    <location>
        <begin position="353"/>
        <end position="378"/>
    </location>
</feature>
<dbReference type="PROSITE" id="PS50082">
    <property type="entry name" value="WD_REPEATS_2"/>
    <property type="match status" value="3"/>
</dbReference>
<dbReference type="InterPro" id="IPR001680">
    <property type="entry name" value="WD40_rpt"/>
</dbReference>
<dbReference type="PANTHER" id="PTHR14091:SF0">
    <property type="entry name" value="PERIODIC TRYPTOPHAN PROTEIN 1 HOMOLOG"/>
    <property type="match status" value="1"/>
</dbReference>
<feature type="compositionally biased region" description="Basic and acidic residues" evidence="5">
    <location>
        <begin position="178"/>
        <end position="190"/>
    </location>
</feature>
<dbReference type="PROSITE" id="PS00678">
    <property type="entry name" value="WD_REPEATS_1"/>
    <property type="match status" value="2"/>
</dbReference>
<dbReference type="AlphaFoldDB" id="A0A0K3CLM5"/>
<feature type="compositionally biased region" description="Pro residues" evidence="5">
    <location>
        <begin position="648"/>
        <end position="660"/>
    </location>
</feature>
<gene>
    <name evidence="6" type="primary">FGENESH: predicted gene_7.357</name>
    <name evidence="6" type="ORF">BN2166_0039720</name>
</gene>
<dbReference type="Pfam" id="PF00400">
    <property type="entry name" value="WD40"/>
    <property type="match status" value="3"/>
</dbReference>
<feature type="compositionally biased region" description="Low complexity" evidence="5">
    <location>
        <begin position="123"/>
        <end position="149"/>
    </location>
</feature>
<feature type="compositionally biased region" description="Polar residues" evidence="5">
    <location>
        <begin position="212"/>
        <end position="222"/>
    </location>
</feature>
<evidence type="ECO:0000256" key="1">
    <source>
        <dbReference type="ARBA" id="ARBA00022553"/>
    </source>
</evidence>
<dbReference type="InterPro" id="IPR044285">
    <property type="entry name" value="PWP1"/>
</dbReference>
<dbReference type="SUPFAM" id="SSF50978">
    <property type="entry name" value="WD40 repeat-like"/>
    <property type="match status" value="1"/>
</dbReference>
<feature type="compositionally biased region" description="Low complexity" evidence="5">
    <location>
        <begin position="24"/>
        <end position="52"/>
    </location>
</feature>
<dbReference type="InterPro" id="IPR036322">
    <property type="entry name" value="WD40_repeat_dom_sf"/>
</dbReference>
<reference evidence="6 7" key="1">
    <citation type="submission" date="2015-07" db="EMBL/GenBank/DDBJ databases">
        <authorList>
            <person name="Cajimat M.N.B."/>
            <person name="Milazzo M.L."/>
            <person name="Fulhorst C.F."/>
        </authorList>
    </citation>
    <scope>NUCLEOTIDE SEQUENCE [LARGE SCALE GENOMIC DNA]</scope>
    <source>
        <strain evidence="6">Single colony</strain>
    </source>
</reference>
<feature type="compositionally biased region" description="Basic and acidic residues" evidence="5">
    <location>
        <begin position="61"/>
        <end position="72"/>
    </location>
</feature>
<evidence type="ECO:0000313" key="6">
    <source>
        <dbReference type="EMBL" id="CTR08111.1"/>
    </source>
</evidence>
<dbReference type="InterPro" id="IPR020472">
    <property type="entry name" value="WD40_PAC1"/>
</dbReference>
<feature type="compositionally biased region" description="Polar residues" evidence="5">
    <location>
        <begin position="97"/>
        <end position="107"/>
    </location>
</feature>
<feature type="region of interest" description="Disordered" evidence="5">
    <location>
        <begin position="646"/>
        <end position="690"/>
    </location>
</feature>
<feature type="compositionally biased region" description="Pro residues" evidence="5">
    <location>
        <begin position="199"/>
        <end position="209"/>
    </location>
</feature>
<dbReference type="STRING" id="5286.A0A0K3CLM5"/>
<evidence type="ECO:0000313" key="7">
    <source>
        <dbReference type="Proteomes" id="UP000199069"/>
    </source>
</evidence>
<dbReference type="PANTHER" id="PTHR14091">
    <property type="entry name" value="PERIODIC TRYPTOPHAN PROTEIN 1"/>
    <property type="match status" value="1"/>
</dbReference>
<protein>
    <submittedName>
        <fullName evidence="6">BY PROTMAP: gi|342320437|gb|EGU12377.1| Transducin family protein/WD-40 repeat family protein [Rhodotorula glutinis ATCC 204091]</fullName>
    </submittedName>
</protein>
<dbReference type="EMBL" id="CWKI01000007">
    <property type="protein sequence ID" value="CTR08111.1"/>
    <property type="molecule type" value="Genomic_DNA"/>
</dbReference>
<feature type="repeat" description="WD" evidence="4">
    <location>
        <begin position="692"/>
        <end position="726"/>
    </location>
</feature>
<feature type="compositionally biased region" description="Low complexity" evidence="5">
    <location>
        <begin position="309"/>
        <end position="325"/>
    </location>
</feature>
<keyword evidence="1" id="KW-0597">Phosphoprotein</keyword>
<evidence type="ECO:0000256" key="4">
    <source>
        <dbReference type="PROSITE-ProRule" id="PRU00221"/>
    </source>
</evidence>
<evidence type="ECO:0000256" key="3">
    <source>
        <dbReference type="ARBA" id="ARBA00022737"/>
    </source>
</evidence>
<organism evidence="6 7">
    <name type="scientific">Rhodotorula toruloides</name>
    <name type="common">Yeast</name>
    <name type="synonym">Rhodosporidium toruloides</name>
    <dbReference type="NCBI Taxonomy" id="5286"/>
    <lineage>
        <taxon>Eukaryota</taxon>
        <taxon>Fungi</taxon>
        <taxon>Dikarya</taxon>
        <taxon>Basidiomycota</taxon>
        <taxon>Pucciniomycotina</taxon>
        <taxon>Microbotryomycetes</taxon>
        <taxon>Sporidiobolales</taxon>
        <taxon>Sporidiobolaceae</taxon>
        <taxon>Rhodotorula</taxon>
    </lineage>
</organism>
<keyword evidence="7" id="KW-1185">Reference proteome</keyword>